<evidence type="ECO:0000313" key="4">
    <source>
        <dbReference type="Proteomes" id="UP000504604"/>
    </source>
</evidence>
<keyword evidence="2" id="KW-0812">Transmembrane</keyword>
<dbReference type="InParanoid" id="A0A6I9T0K6"/>
<evidence type="ECO:0000256" key="1">
    <source>
        <dbReference type="SAM" id="MobiDB-lite"/>
    </source>
</evidence>
<dbReference type="Gramene" id="SIN_1003397.t">
    <property type="protein sequence ID" value="SIN_1003397.t"/>
    <property type="gene ID" value="SIN_1003397"/>
</dbReference>
<dbReference type="RefSeq" id="XP_011076951.1">
    <property type="nucleotide sequence ID" value="XM_011078649.2"/>
</dbReference>
<gene>
    <name evidence="5" type="primary">LOC105161073</name>
</gene>
<organism evidence="4 5">
    <name type="scientific">Sesamum indicum</name>
    <name type="common">Oriental sesame</name>
    <name type="synonym">Sesamum orientale</name>
    <dbReference type="NCBI Taxonomy" id="4182"/>
    <lineage>
        <taxon>Eukaryota</taxon>
        <taxon>Viridiplantae</taxon>
        <taxon>Streptophyta</taxon>
        <taxon>Embryophyta</taxon>
        <taxon>Tracheophyta</taxon>
        <taxon>Spermatophyta</taxon>
        <taxon>Magnoliopsida</taxon>
        <taxon>eudicotyledons</taxon>
        <taxon>Gunneridae</taxon>
        <taxon>Pentapetalae</taxon>
        <taxon>asterids</taxon>
        <taxon>lamiids</taxon>
        <taxon>Lamiales</taxon>
        <taxon>Pedaliaceae</taxon>
        <taxon>Sesamum</taxon>
    </lineage>
</organism>
<name>A0A6I9T0K6_SESIN</name>
<dbReference type="PANTHER" id="PTHR36245">
    <property type="entry name" value="GLYCINE-RICH PROTEIN DOT1-LIKE"/>
    <property type="match status" value="1"/>
</dbReference>
<dbReference type="PANTHER" id="PTHR36245:SF5">
    <property type="entry name" value="GLYCINE-RICH PROTEIN DOT1-LIKE"/>
    <property type="match status" value="1"/>
</dbReference>
<protein>
    <submittedName>
        <fullName evidence="5">Uncharacterized protein LOC105161073</fullName>
    </submittedName>
</protein>
<dbReference type="AlphaFoldDB" id="A0A6I9T0K6"/>
<keyword evidence="2" id="KW-1133">Transmembrane helix</keyword>
<feature type="transmembrane region" description="Helical" evidence="2">
    <location>
        <begin position="122"/>
        <end position="141"/>
    </location>
</feature>
<feature type="region of interest" description="Disordered" evidence="1">
    <location>
        <begin position="64"/>
        <end position="98"/>
    </location>
</feature>
<evidence type="ECO:0000313" key="5">
    <source>
        <dbReference type="RefSeq" id="XP_011076951.1"/>
    </source>
</evidence>
<dbReference type="GeneID" id="105161073"/>
<feature type="chain" id="PRO_5026811716" evidence="3">
    <location>
        <begin position="27"/>
        <end position="145"/>
    </location>
</feature>
<proteinExistence type="predicted"/>
<keyword evidence="4" id="KW-1185">Reference proteome</keyword>
<accession>A0A6I9T0K6</accession>
<keyword evidence="2" id="KW-0472">Membrane</keyword>
<dbReference type="Proteomes" id="UP000504604">
    <property type="component" value="Linkage group LG4"/>
</dbReference>
<feature type="compositionally biased region" description="Gly residues" evidence="1">
    <location>
        <begin position="70"/>
        <end position="97"/>
    </location>
</feature>
<reference evidence="5" key="1">
    <citation type="submission" date="2025-08" db="UniProtKB">
        <authorList>
            <consortium name="RefSeq"/>
        </authorList>
    </citation>
    <scope>IDENTIFICATION</scope>
</reference>
<dbReference type="OrthoDB" id="1189583at2759"/>
<keyword evidence="3" id="KW-0732">Signal</keyword>
<evidence type="ECO:0000256" key="2">
    <source>
        <dbReference type="SAM" id="Phobius"/>
    </source>
</evidence>
<feature type="signal peptide" evidence="3">
    <location>
        <begin position="1"/>
        <end position="26"/>
    </location>
</feature>
<sequence>MRSKERAVVFVIMALQLFSSYISPSASPIPAVHSQGETERRAASEQLIINNRYDQGSDVTIAHQSKLGHGTNGGSQPGGNTNSGGSGTPNAQGGGGMIPLYAAGAGNNRHPHHKGWSCKKSIPGPTALVVVILFACLLLRVHKEW</sequence>
<evidence type="ECO:0000256" key="3">
    <source>
        <dbReference type="SAM" id="SignalP"/>
    </source>
</evidence>
<dbReference type="KEGG" id="sind:105161073"/>